<evidence type="ECO:0000313" key="1">
    <source>
        <dbReference type="EMBL" id="MPC87126.1"/>
    </source>
</evidence>
<reference evidence="1 2" key="1">
    <citation type="submission" date="2019-05" db="EMBL/GenBank/DDBJ databases">
        <title>Another draft genome of Portunus trituberculatus and its Hox gene families provides insights of decapod evolution.</title>
        <authorList>
            <person name="Jeong J.-H."/>
            <person name="Song I."/>
            <person name="Kim S."/>
            <person name="Choi T."/>
            <person name="Kim D."/>
            <person name="Ryu S."/>
            <person name="Kim W."/>
        </authorList>
    </citation>
    <scope>NUCLEOTIDE SEQUENCE [LARGE SCALE GENOMIC DNA]</scope>
    <source>
        <tissue evidence="1">Muscle</tissue>
    </source>
</reference>
<evidence type="ECO:0000313" key="2">
    <source>
        <dbReference type="Proteomes" id="UP000324222"/>
    </source>
</evidence>
<accession>A0A5B7IZK0</accession>
<gene>
    <name evidence="1" type="ORF">E2C01_081977</name>
</gene>
<comment type="caution">
    <text evidence="1">The sequence shown here is derived from an EMBL/GenBank/DDBJ whole genome shotgun (WGS) entry which is preliminary data.</text>
</comment>
<dbReference type="AlphaFoldDB" id="A0A5B7IZK0"/>
<dbReference type="Proteomes" id="UP000324222">
    <property type="component" value="Unassembled WGS sequence"/>
</dbReference>
<proteinExistence type="predicted"/>
<keyword evidence="2" id="KW-1185">Reference proteome</keyword>
<dbReference type="EMBL" id="VSRR010073555">
    <property type="protein sequence ID" value="MPC87126.1"/>
    <property type="molecule type" value="Genomic_DNA"/>
</dbReference>
<name>A0A5B7IZK0_PORTR</name>
<protein>
    <submittedName>
        <fullName evidence="1">Uncharacterized protein</fullName>
    </submittedName>
</protein>
<sequence length="121" mass="13706">MYPASISRNMIECTSDSQFQVASQSHMRLSLFKFCLEIALLMLGETEKSRGLSPKLLCYTIAECQTGNEHTRSTHSKQQCRCLKQQRHCLVNFSRFGKLHELQNKNCQGFGVSPCNSQLAS</sequence>
<organism evidence="1 2">
    <name type="scientific">Portunus trituberculatus</name>
    <name type="common">Swimming crab</name>
    <name type="synonym">Neptunus trituberculatus</name>
    <dbReference type="NCBI Taxonomy" id="210409"/>
    <lineage>
        <taxon>Eukaryota</taxon>
        <taxon>Metazoa</taxon>
        <taxon>Ecdysozoa</taxon>
        <taxon>Arthropoda</taxon>
        <taxon>Crustacea</taxon>
        <taxon>Multicrustacea</taxon>
        <taxon>Malacostraca</taxon>
        <taxon>Eumalacostraca</taxon>
        <taxon>Eucarida</taxon>
        <taxon>Decapoda</taxon>
        <taxon>Pleocyemata</taxon>
        <taxon>Brachyura</taxon>
        <taxon>Eubrachyura</taxon>
        <taxon>Portunoidea</taxon>
        <taxon>Portunidae</taxon>
        <taxon>Portuninae</taxon>
        <taxon>Portunus</taxon>
    </lineage>
</organism>